<feature type="transmembrane region" description="Helical" evidence="8">
    <location>
        <begin position="103"/>
        <end position="122"/>
    </location>
</feature>
<keyword evidence="6 8" id="KW-1133">Transmembrane helix</keyword>
<dbReference type="PANTHER" id="PTHR42929">
    <property type="entry name" value="INNER MEMBRANE ABC TRANSPORTER PERMEASE PROTEIN YDCU-RELATED-RELATED"/>
    <property type="match status" value="1"/>
</dbReference>
<dbReference type="AlphaFoldDB" id="A0AAE3VH99"/>
<dbReference type="Pfam" id="PF00528">
    <property type="entry name" value="BPD_transp_1"/>
    <property type="match status" value="1"/>
</dbReference>
<dbReference type="GO" id="GO:0005886">
    <property type="term" value="C:plasma membrane"/>
    <property type="evidence" value="ECO:0007669"/>
    <property type="project" value="UniProtKB-SubCell"/>
</dbReference>
<dbReference type="InterPro" id="IPR000515">
    <property type="entry name" value="MetI-like"/>
</dbReference>
<accession>A0AAE3VH99</accession>
<reference evidence="10" key="1">
    <citation type="submission" date="2023-07" db="EMBL/GenBank/DDBJ databases">
        <title>Genomic Encyclopedia of Type Strains, Phase IV (KMG-IV): sequencing the most valuable type-strain genomes for metagenomic binning, comparative biology and taxonomic classification.</title>
        <authorList>
            <person name="Goeker M."/>
        </authorList>
    </citation>
    <scope>NUCLEOTIDE SEQUENCE</scope>
    <source>
        <strain evidence="10">DSM 24202</strain>
    </source>
</reference>
<evidence type="ECO:0000256" key="7">
    <source>
        <dbReference type="ARBA" id="ARBA00023136"/>
    </source>
</evidence>
<name>A0AAE3VH99_9BACT</name>
<evidence type="ECO:0000256" key="2">
    <source>
        <dbReference type="ARBA" id="ARBA00007069"/>
    </source>
</evidence>
<evidence type="ECO:0000256" key="1">
    <source>
        <dbReference type="ARBA" id="ARBA00004651"/>
    </source>
</evidence>
<evidence type="ECO:0000256" key="5">
    <source>
        <dbReference type="ARBA" id="ARBA00022692"/>
    </source>
</evidence>
<dbReference type="CDD" id="cd06261">
    <property type="entry name" value="TM_PBP2"/>
    <property type="match status" value="1"/>
</dbReference>
<evidence type="ECO:0000313" key="10">
    <source>
        <dbReference type="EMBL" id="MDQ0290477.1"/>
    </source>
</evidence>
<evidence type="ECO:0000259" key="9">
    <source>
        <dbReference type="PROSITE" id="PS50928"/>
    </source>
</evidence>
<feature type="transmembrane region" description="Helical" evidence="8">
    <location>
        <begin position="155"/>
        <end position="176"/>
    </location>
</feature>
<organism evidence="10 11">
    <name type="scientific">Oligosphaera ethanolica</name>
    <dbReference type="NCBI Taxonomy" id="760260"/>
    <lineage>
        <taxon>Bacteria</taxon>
        <taxon>Pseudomonadati</taxon>
        <taxon>Lentisphaerota</taxon>
        <taxon>Oligosphaeria</taxon>
        <taxon>Oligosphaerales</taxon>
        <taxon>Oligosphaeraceae</taxon>
        <taxon>Oligosphaera</taxon>
    </lineage>
</organism>
<keyword evidence="3 8" id="KW-0813">Transport</keyword>
<comment type="similarity">
    <text evidence="2">Belongs to the binding-protein-dependent transport system permease family. CysTW subfamily.</text>
</comment>
<keyword evidence="4" id="KW-1003">Cell membrane</keyword>
<feature type="transmembrane region" description="Helical" evidence="8">
    <location>
        <begin position="197"/>
        <end position="219"/>
    </location>
</feature>
<comment type="subcellular location">
    <subcellularLocation>
        <location evidence="1 8">Cell membrane</location>
        <topology evidence="1 8">Multi-pass membrane protein</topology>
    </subcellularLocation>
</comment>
<dbReference type="RefSeq" id="WP_307262033.1">
    <property type="nucleotide sequence ID" value="NZ_JAUSVL010000001.1"/>
</dbReference>
<feature type="domain" description="ABC transmembrane type-1" evidence="9">
    <location>
        <begin position="68"/>
        <end position="276"/>
    </location>
</feature>
<evidence type="ECO:0000256" key="8">
    <source>
        <dbReference type="RuleBase" id="RU363032"/>
    </source>
</evidence>
<keyword evidence="7 8" id="KW-0472">Membrane</keyword>
<protein>
    <submittedName>
        <fullName evidence="10">Spermidine/putrescine transport system permease protein</fullName>
    </submittedName>
</protein>
<evidence type="ECO:0000256" key="4">
    <source>
        <dbReference type="ARBA" id="ARBA00022475"/>
    </source>
</evidence>
<feature type="transmembrane region" description="Helical" evidence="8">
    <location>
        <begin position="67"/>
        <end position="91"/>
    </location>
</feature>
<keyword evidence="11" id="KW-1185">Reference proteome</keyword>
<evidence type="ECO:0000256" key="3">
    <source>
        <dbReference type="ARBA" id="ARBA00022448"/>
    </source>
</evidence>
<keyword evidence="5 8" id="KW-0812">Transmembrane</keyword>
<dbReference type="PROSITE" id="PS50928">
    <property type="entry name" value="ABC_TM1"/>
    <property type="match status" value="1"/>
</dbReference>
<dbReference type="InterPro" id="IPR035906">
    <property type="entry name" value="MetI-like_sf"/>
</dbReference>
<feature type="transmembrane region" description="Helical" evidence="8">
    <location>
        <begin position="255"/>
        <end position="275"/>
    </location>
</feature>
<sequence>MTPTRRRFWGECSLTAPSMLWLLVFFLLPTLIILAIALKPADPSGGIADGWTWHTLFSLRNPNYPEIIFRTVWLSAVTTTITLAVAIPIAYYIARCKPWKRDLVLFLTIIPFWTSFLIRIFAWKAVLHPDGILKSILVFCHLASPGTLLLYRPEAVLLVMVYTELPFAILPLYAAAEKFDFSLIEAAMDLGAGRLRAFFSVFIPGIYNGLLSACLMVLIPSIGSYVIPDVVGGIGSQMIGNVIAQRTFVDRNLPAASALAAVLTLVMIIPLIYFLRIKKSADSGPTPAKEVV</sequence>
<proteinExistence type="inferred from homology"/>
<feature type="transmembrane region" description="Helical" evidence="8">
    <location>
        <begin position="20"/>
        <end position="38"/>
    </location>
</feature>
<dbReference type="SUPFAM" id="SSF161098">
    <property type="entry name" value="MetI-like"/>
    <property type="match status" value="1"/>
</dbReference>
<dbReference type="PANTHER" id="PTHR42929:SF1">
    <property type="entry name" value="INNER MEMBRANE ABC TRANSPORTER PERMEASE PROTEIN YDCU-RELATED"/>
    <property type="match status" value="1"/>
</dbReference>
<dbReference type="Proteomes" id="UP001238163">
    <property type="component" value="Unassembled WGS sequence"/>
</dbReference>
<evidence type="ECO:0000313" key="11">
    <source>
        <dbReference type="Proteomes" id="UP001238163"/>
    </source>
</evidence>
<evidence type="ECO:0000256" key="6">
    <source>
        <dbReference type="ARBA" id="ARBA00022989"/>
    </source>
</evidence>
<comment type="caution">
    <text evidence="10">The sequence shown here is derived from an EMBL/GenBank/DDBJ whole genome shotgun (WGS) entry which is preliminary data.</text>
</comment>
<gene>
    <name evidence="10" type="ORF">J3R75_002584</name>
</gene>
<dbReference type="GO" id="GO:0055085">
    <property type="term" value="P:transmembrane transport"/>
    <property type="evidence" value="ECO:0007669"/>
    <property type="project" value="InterPro"/>
</dbReference>
<dbReference type="EMBL" id="JAUSVL010000001">
    <property type="protein sequence ID" value="MDQ0290477.1"/>
    <property type="molecule type" value="Genomic_DNA"/>
</dbReference>
<dbReference type="Gene3D" id="1.10.3720.10">
    <property type="entry name" value="MetI-like"/>
    <property type="match status" value="1"/>
</dbReference>